<dbReference type="GO" id="GO:1990281">
    <property type="term" value="C:efflux pump complex"/>
    <property type="evidence" value="ECO:0007669"/>
    <property type="project" value="TreeGrafter"/>
</dbReference>
<accession>A0A6I2ML36</accession>
<dbReference type="RefSeq" id="WP_154364327.1">
    <property type="nucleotide sequence ID" value="NZ_WKJH01000002.1"/>
</dbReference>
<evidence type="ECO:0000256" key="3">
    <source>
        <dbReference type="ARBA" id="ARBA00022448"/>
    </source>
</evidence>
<name>A0A6I2ML36_9FLAO</name>
<comment type="caution">
    <text evidence="8">The sequence shown here is derived from an EMBL/GenBank/DDBJ whole genome shotgun (WGS) entry which is preliminary data.</text>
</comment>
<protein>
    <submittedName>
        <fullName evidence="8">TolC family protein</fullName>
    </submittedName>
</protein>
<dbReference type="PANTHER" id="PTHR30026">
    <property type="entry name" value="OUTER MEMBRANE PROTEIN TOLC"/>
    <property type="match status" value="1"/>
</dbReference>
<keyword evidence="7" id="KW-0998">Cell outer membrane</keyword>
<evidence type="ECO:0000313" key="8">
    <source>
        <dbReference type="EMBL" id="MRX63487.1"/>
    </source>
</evidence>
<sequence>MNTSKNKYGTINSFLLLLFFPFVLIAQQTLTLDECFDRVTKNHPIAEQIELLRTKSNLDLEAINKEKLPQLDLNAQATYQSDVTHLPVALPNITVDYANKDQYKATLDASLPIYNGGLIDAKARLEESNTSVGLQEVEVNLYALKSSINELYLSILLIQENRSLLEAKEKQLQTRLKEVKAGVEYGTLLPTSADALVVELLKIKQNYAELDHSKSSLLKRLSFLIGNEINNNIVLQTPTVKITNNPLSQRPELTLFDLQKNQIEKSIQQLSKSKLPKLNAFVQGGYGNPGLNMLDNTFTTYYYTGLRLNWNVFDWNKNKTERQSLAINKDIIDTQEKTFELNNNLELVQIQSEIDKLNEYLTIDQEIIPIRENMVKSAASQLKNGVITSSAYISEFTDLYEAKSNLNLHRIQLLLQQIKFQITNGTYGTN</sequence>
<keyword evidence="9" id="KW-1185">Reference proteome</keyword>
<keyword evidence="5" id="KW-0812">Transmembrane</keyword>
<proteinExistence type="inferred from homology"/>
<dbReference type="InterPro" id="IPR003423">
    <property type="entry name" value="OMP_efflux"/>
</dbReference>
<dbReference type="EMBL" id="WKJH01000002">
    <property type="protein sequence ID" value="MRX63487.1"/>
    <property type="molecule type" value="Genomic_DNA"/>
</dbReference>
<dbReference type="Proteomes" id="UP000443153">
    <property type="component" value="Unassembled WGS sequence"/>
</dbReference>
<dbReference type="AlphaFoldDB" id="A0A6I2ML36"/>
<dbReference type="Gene3D" id="1.20.1600.10">
    <property type="entry name" value="Outer membrane efflux proteins (OEP)"/>
    <property type="match status" value="1"/>
</dbReference>
<comment type="subcellular location">
    <subcellularLocation>
        <location evidence="1">Cell outer membrane</location>
    </subcellularLocation>
</comment>
<keyword evidence="3" id="KW-0813">Transport</keyword>
<evidence type="ECO:0000256" key="7">
    <source>
        <dbReference type="ARBA" id="ARBA00023237"/>
    </source>
</evidence>
<organism evidence="8 9">
    <name type="scientific">Maribacter luteus</name>
    <dbReference type="NCBI Taxonomy" id="2594478"/>
    <lineage>
        <taxon>Bacteria</taxon>
        <taxon>Pseudomonadati</taxon>
        <taxon>Bacteroidota</taxon>
        <taxon>Flavobacteriia</taxon>
        <taxon>Flavobacteriales</taxon>
        <taxon>Flavobacteriaceae</taxon>
        <taxon>Maribacter</taxon>
    </lineage>
</organism>
<evidence type="ECO:0000256" key="6">
    <source>
        <dbReference type="ARBA" id="ARBA00023136"/>
    </source>
</evidence>
<evidence type="ECO:0000313" key="9">
    <source>
        <dbReference type="Proteomes" id="UP000443153"/>
    </source>
</evidence>
<evidence type="ECO:0000256" key="5">
    <source>
        <dbReference type="ARBA" id="ARBA00022692"/>
    </source>
</evidence>
<dbReference type="PANTHER" id="PTHR30026:SF20">
    <property type="entry name" value="OUTER MEMBRANE PROTEIN TOLC"/>
    <property type="match status" value="1"/>
</dbReference>
<keyword evidence="6" id="KW-0472">Membrane</keyword>
<evidence type="ECO:0000256" key="2">
    <source>
        <dbReference type="ARBA" id="ARBA00007613"/>
    </source>
</evidence>
<comment type="similarity">
    <text evidence="2">Belongs to the outer membrane factor (OMF) (TC 1.B.17) family.</text>
</comment>
<dbReference type="Pfam" id="PF02321">
    <property type="entry name" value="OEP"/>
    <property type="match status" value="1"/>
</dbReference>
<dbReference type="InterPro" id="IPR051906">
    <property type="entry name" value="TolC-like"/>
</dbReference>
<dbReference type="GO" id="GO:0015562">
    <property type="term" value="F:efflux transmembrane transporter activity"/>
    <property type="evidence" value="ECO:0007669"/>
    <property type="project" value="InterPro"/>
</dbReference>
<dbReference type="OrthoDB" id="976750at2"/>
<dbReference type="GO" id="GO:0015288">
    <property type="term" value="F:porin activity"/>
    <property type="evidence" value="ECO:0007669"/>
    <property type="project" value="TreeGrafter"/>
</dbReference>
<reference evidence="8 9" key="1">
    <citation type="submission" date="2019-11" db="EMBL/GenBank/DDBJ databases">
        <title>Maribacter lutea sp. nov., a marine bacterium isolated from intertidal sand.</title>
        <authorList>
            <person name="Liu A."/>
        </authorList>
    </citation>
    <scope>NUCLEOTIDE SEQUENCE [LARGE SCALE GENOMIC DNA]</scope>
    <source>
        <strain evidence="8 9">RZ05</strain>
    </source>
</reference>
<keyword evidence="4" id="KW-1134">Transmembrane beta strand</keyword>
<dbReference type="GO" id="GO:0009279">
    <property type="term" value="C:cell outer membrane"/>
    <property type="evidence" value="ECO:0007669"/>
    <property type="project" value="UniProtKB-SubCell"/>
</dbReference>
<dbReference type="SUPFAM" id="SSF56954">
    <property type="entry name" value="Outer membrane efflux proteins (OEP)"/>
    <property type="match status" value="1"/>
</dbReference>
<evidence type="ECO:0000256" key="4">
    <source>
        <dbReference type="ARBA" id="ARBA00022452"/>
    </source>
</evidence>
<evidence type="ECO:0000256" key="1">
    <source>
        <dbReference type="ARBA" id="ARBA00004442"/>
    </source>
</evidence>
<gene>
    <name evidence="8" type="ORF">GJ691_04830</name>
</gene>